<protein>
    <submittedName>
        <fullName evidence="3">Putative secreted protein (Por secretion system target)</fullName>
    </submittedName>
</protein>
<dbReference type="OrthoDB" id="1054496at2"/>
<dbReference type="InterPro" id="IPR053139">
    <property type="entry name" value="Surface_bspA-like"/>
</dbReference>
<dbReference type="Gene3D" id="3.80.10.10">
    <property type="entry name" value="Ribonuclease Inhibitor"/>
    <property type="match status" value="2"/>
</dbReference>
<feature type="signal peptide" evidence="1">
    <location>
        <begin position="1"/>
        <end position="19"/>
    </location>
</feature>
<dbReference type="Pfam" id="PF18962">
    <property type="entry name" value="Por_Secre_tail"/>
    <property type="match status" value="1"/>
</dbReference>
<accession>A0A4R6HBA3</accession>
<dbReference type="SUPFAM" id="SSF52058">
    <property type="entry name" value="L domain-like"/>
    <property type="match status" value="2"/>
</dbReference>
<dbReference type="EMBL" id="SNWI01000001">
    <property type="protein sequence ID" value="TDO05444.1"/>
    <property type="molecule type" value="Genomic_DNA"/>
</dbReference>
<dbReference type="NCBIfam" id="TIGR04183">
    <property type="entry name" value="Por_Secre_tail"/>
    <property type="match status" value="1"/>
</dbReference>
<comment type="caution">
    <text evidence="3">The sequence shown here is derived from an EMBL/GenBank/DDBJ whole genome shotgun (WGS) entry which is preliminary data.</text>
</comment>
<gene>
    <name evidence="3" type="ORF">DET52_101804</name>
</gene>
<proteinExistence type="predicted"/>
<dbReference type="InterPro" id="IPR026444">
    <property type="entry name" value="Secre_tail"/>
</dbReference>
<evidence type="ECO:0000313" key="3">
    <source>
        <dbReference type="EMBL" id="TDO05444.1"/>
    </source>
</evidence>
<name>A0A4R6HBA3_9BACT</name>
<organism evidence="3 4">
    <name type="scientific">Sunxiuqinia elliptica</name>
    <dbReference type="NCBI Taxonomy" id="655355"/>
    <lineage>
        <taxon>Bacteria</taxon>
        <taxon>Pseudomonadati</taxon>
        <taxon>Bacteroidota</taxon>
        <taxon>Bacteroidia</taxon>
        <taxon>Marinilabiliales</taxon>
        <taxon>Prolixibacteraceae</taxon>
        <taxon>Sunxiuqinia</taxon>
    </lineage>
</organism>
<sequence length="1046" mass="112445">MKQILLFLALIMATAAANAQAPTPYTLTADDIMVNENGVITSCMVKDFNTETYAFGNIIIPQNINKEGVEIAITGIADCVFMQFNLKSVVIPNSVKSIGLEAFYGCTLTSVTLPEELQSIGKSAFAYNNLTSVTLPDGLINIGNSAFCYNNLTSVTLPESIIRIEEYAFANNMWLTSINLPRHESTAGFEGWIDNYRVKVIKTNDGSYPITNFDVSYHAVIPYTLTAEDVTIDNEGCIVSCNVLKGTKLTIPQALSKNGTEITITGIGKSVFSTKGLQSITLPNSITSIGERAFEINYLTSLALPQALKSIEYRAFDHNFIESIVMPEMVMSIGESAFSSNRLFSLTLSQKLVSIGKNAFAYNGNLVSINLPKHETTPGFTGWKDGNEAMVPLADGNYTASVFNTSYAAIISEPPAPAAPTLASKTHSSITLNAAQGCEYSLDNGTTWQDAVLFEGLEANTAYTFVQRYAKTEISLTSPASAPLTVTTDKPSQSAPLAPTLASKTHNSITLNAAQGCEYSINNGTAWQDAVLFDGLDGNTSYNLIQRYAETEIVSASPQSAALTVITDKASPSAPVAPALASKTQNSITLKAVEGCEYSIDNGSNWQREVLFEGLENNKTYTFVQRYFETNTGFASPASAPFSVTTNKTPQTAPDAPILVSRTYNSIILAVVEGCEYSIDNGATWQDATLFEGLQTNFSYTFVQRYAETEMYSASAISASVTATTKKISQSAPAAPTLAAKTESSITLNAKAGCEYSIDGGGSWQNTVIFDGLESGTSYTLLQRYARTSTHYVSSASVPLIVVTEKAQQLAPAAPTLASKTENSITLNVAVSCEYSIDGGVSWQRDVLFDGLEVGTVYVLVQRYLEMDTHYASELSETLTVVTDKSQKAAPVAPTLSSKTDSSIVLTVQEGCEYSIDNGTTWQDTVLFDGLDGNTLYSFIQRYAETAMSHASPVSVALTVTTDISTAIDELENGRIKLYPNPANEGVTASNAPVGACLIIYDISGGMILQTIITNRQQVIDVSRLKNGVYLVKIGAVTQRLIVQKN</sequence>
<dbReference type="RefSeq" id="WP_133463491.1">
    <property type="nucleotide sequence ID" value="NZ_SNWI01000001.1"/>
</dbReference>
<evidence type="ECO:0000256" key="1">
    <source>
        <dbReference type="SAM" id="SignalP"/>
    </source>
</evidence>
<dbReference type="InterPro" id="IPR032675">
    <property type="entry name" value="LRR_dom_sf"/>
</dbReference>
<dbReference type="Pfam" id="PF13306">
    <property type="entry name" value="LRR_5"/>
    <property type="match status" value="2"/>
</dbReference>
<evidence type="ECO:0000259" key="2">
    <source>
        <dbReference type="Pfam" id="PF18962"/>
    </source>
</evidence>
<dbReference type="PANTHER" id="PTHR45661:SF3">
    <property type="entry name" value="IG-LIKE DOMAIN-CONTAINING PROTEIN"/>
    <property type="match status" value="1"/>
</dbReference>
<evidence type="ECO:0000313" key="4">
    <source>
        <dbReference type="Proteomes" id="UP000294848"/>
    </source>
</evidence>
<feature type="chain" id="PRO_5020893946" evidence="1">
    <location>
        <begin position="20"/>
        <end position="1046"/>
    </location>
</feature>
<dbReference type="SUPFAM" id="SSF50939">
    <property type="entry name" value="Sialidases"/>
    <property type="match status" value="1"/>
</dbReference>
<reference evidence="3 4" key="1">
    <citation type="submission" date="2019-03" db="EMBL/GenBank/DDBJ databases">
        <title>Freshwater and sediment microbial communities from various areas in North America, analyzing microbe dynamics in response to fracking.</title>
        <authorList>
            <person name="Lamendella R."/>
        </authorList>
    </citation>
    <scope>NUCLEOTIDE SEQUENCE [LARGE SCALE GENOMIC DNA]</scope>
    <source>
        <strain evidence="3 4">114D</strain>
    </source>
</reference>
<keyword evidence="1" id="KW-0732">Signal</keyword>
<dbReference type="InterPro" id="IPR036278">
    <property type="entry name" value="Sialidase_sf"/>
</dbReference>
<dbReference type="PANTHER" id="PTHR45661">
    <property type="entry name" value="SURFACE ANTIGEN"/>
    <property type="match status" value="1"/>
</dbReference>
<dbReference type="Proteomes" id="UP000294848">
    <property type="component" value="Unassembled WGS sequence"/>
</dbReference>
<dbReference type="InterPro" id="IPR026906">
    <property type="entry name" value="LRR_5"/>
</dbReference>
<dbReference type="AlphaFoldDB" id="A0A4R6HBA3"/>
<feature type="domain" description="Secretion system C-terminal sorting" evidence="2">
    <location>
        <begin position="978"/>
        <end position="1041"/>
    </location>
</feature>